<keyword evidence="4" id="KW-0732">Signal</keyword>
<evidence type="ECO:0000259" key="7">
    <source>
        <dbReference type="Pfam" id="PF03629"/>
    </source>
</evidence>
<feature type="domain" description="SGNH hydrolase-type esterase" evidence="8">
    <location>
        <begin position="529"/>
        <end position="688"/>
    </location>
</feature>
<dbReference type="InterPro" id="IPR039329">
    <property type="entry name" value="SIAE"/>
</dbReference>
<evidence type="ECO:0000313" key="9">
    <source>
        <dbReference type="EMBL" id="MBC6492056.1"/>
    </source>
</evidence>
<evidence type="ECO:0000259" key="6">
    <source>
        <dbReference type="Pfam" id="PF02838"/>
    </source>
</evidence>
<dbReference type="InterPro" id="IPR015883">
    <property type="entry name" value="Glyco_hydro_20_cat"/>
</dbReference>
<dbReference type="SUPFAM" id="SSF52266">
    <property type="entry name" value="SGNH hydrolase"/>
    <property type="match status" value="2"/>
</dbReference>
<dbReference type="Pfam" id="PF02838">
    <property type="entry name" value="Glyco_hydro_20b"/>
    <property type="match status" value="1"/>
</dbReference>
<reference evidence="9 10" key="1">
    <citation type="submission" date="2016-07" db="EMBL/GenBank/DDBJ databases">
        <title>Genome analysis of Flavihumibacter stibioxidans YS-17.</title>
        <authorList>
            <person name="Shi K."/>
            <person name="Han Y."/>
            <person name="Wang G."/>
        </authorList>
    </citation>
    <scope>NUCLEOTIDE SEQUENCE [LARGE SCALE GENOMIC DNA]</scope>
    <source>
        <strain evidence="9 10">YS-17</strain>
    </source>
</reference>
<evidence type="ECO:0000259" key="5">
    <source>
        <dbReference type="Pfam" id="PF00728"/>
    </source>
</evidence>
<comment type="similarity">
    <text evidence="1">Belongs to the glycosyl hydrolase 20 family.</text>
</comment>
<feature type="domain" description="Glycoside hydrolase family 20 catalytic" evidence="5">
    <location>
        <begin position="832"/>
        <end position="938"/>
    </location>
</feature>
<organism evidence="9 10">
    <name type="scientific">Flavihumibacter stibioxidans</name>
    <dbReference type="NCBI Taxonomy" id="1834163"/>
    <lineage>
        <taxon>Bacteria</taxon>
        <taxon>Pseudomonadati</taxon>
        <taxon>Bacteroidota</taxon>
        <taxon>Chitinophagia</taxon>
        <taxon>Chitinophagales</taxon>
        <taxon>Chitinophagaceae</taxon>
        <taxon>Flavihumibacter</taxon>
    </lineage>
</organism>
<comment type="caution">
    <text evidence="9">The sequence shown here is derived from an EMBL/GenBank/DDBJ whole genome shotgun (WGS) entry which is preliminary data.</text>
</comment>
<dbReference type="InterPro" id="IPR013830">
    <property type="entry name" value="SGNH_hydro"/>
</dbReference>
<dbReference type="Gene3D" id="3.40.50.1110">
    <property type="entry name" value="SGNH hydrolase"/>
    <property type="match status" value="2"/>
</dbReference>
<dbReference type="PANTHER" id="PTHR22901">
    <property type="entry name" value="SIALATE O-ACETYLESTERASE"/>
    <property type="match status" value="1"/>
</dbReference>
<feature type="domain" description="Sialate O-acetylesterase" evidence="7">
    <location>
        <begin position="286"/>
        <end position="394"/>
    </location>
</feature>
<feature type="domain" description="Beta-hexosaminidase bacterial type N-terminal" evidence="6">
    <location>
        <begin position="706"/>
        <end position="829"/>
    </location>
</feature>
<dbReference type="PANTHER" id="PTHR22901:SF0">
    <property type="entry name" value="SIALATE O-ACETYLESTERASE"/>
    <property type="match status" value="1"/>
</dbReference>
<dbReference type="Gene3D" id="3.20.20.80">
    <property type="entry name" value="Glycosidases"/>
    <property type="match status" value="1"/>
</dbReference>
<dbReference type="InterPro" id="IPR015882">
    <property type="entry name" value="HEX_bac_N"/>
</dbReference>
<dbReference type="InterPro" id="IPR005181">
    <property type="entry name" value="SASA"/>
</dbReference>
<keyword evidence="10" id="KW-1185">Reference proteome</keyword>
<keyword evidence="2" id="KW-0378">Hydrolase</keyword>
<evidence type="ECO:0000259" key="8">
    <source>
        <dbReference type="Pfam" id="PF13472"/>
    </source>
</evidence>
<dbReference type="SUPFAM" id="SSF55545">
    <property type="entry name" value="beta-N-acetylhexosaminidase-like domain"/>
    <property type="match status" value="1"/>
</dbReference>
<dbReference type="EMBL" id="MBUA01000027">
    <property type="protein sequence ID" value="MBC6492056.1"/>
    <property type="molecule type" value="Genomic_DNA"/>
</dbReference>
<proteinExistence type="inferred from homology"/>
<dbReference type="Pfam" id="PF03629">
    <property type="entry name" value="SASA"/>
    <property type="match status" value="1"/>
</dbReference>
<evidence type="ECO:0000256" key="4">
    <source>
        <dbReference type="SAM" id="SignalP"/>
    </source>
</evidence>
<sequence length="1331" mass="150874">MSRILWLLFLLPLSSTAQLRPAKIFTSNMVLQREEPIRIWGKAIPGQTVSLSFAGERKSARVQPDSSWSITLKPTSTNSRPQTLQLSSGNEKIILKNILVGDIWLCIGQSNMEWPMEREAHFREEKSNSHQPLLRFYNPTYAGKNIYGTSYTDSVVQRLPPASFLRGQWQSCDSNSMKSMSAVAYYFGKQINQQMDVPIGLINLGIGGAPLETFIAKDALQNSREFSRKLQGDWLNNPALPTWIRERGKQNTGSVQRIPSDENGKFHAYKPGFVYTAAIEPLLPLPIKGILNYQGESNAQEMERVMEYADLSKLMIDDYRKKWRQPNLPYYFVQLSSIDTIQYKGQLWPQFREEQRKTLAIIPHSGMAVSSDIGARNDVHPTNKKDVGERLARWALHQTYQQHTIPSGPLPLSATYNNGRLRIQFEHLGGGLKTSDGKALRGFSLDGNQEAEATITEGGITIVTAQKPEHVYYGWKPYSDGNLVNAANLPASTFKIKTGRYPDSLFSTYYHQRWTLFQHLPQSKNDVIFIGNSITDGSEWAELFNDATLKNRGISGDVSVGVINRIDEVIKRKPSKVFLMIGVNDLARGISTDSLLKNILQIANEIKQQSPATKLFVQSLLPVNESLGKFSGHTSKARQIRELNESLSREASRHDFSFVDLYPSFTNPDGKLDTKYTNDGLHLTGEGYLLWKHLVFPYVYGLEKNPGIIPLPREIKWTKGNFSLHNCKYILVPDQQLMEEAIRLQKILAGFGWHPELTTSSVAAASYIELNLGNIASPTGKEEAYQLDVKENSIQLIANTPHGIFNGIQTLAQLMRDGLMVDACEIRDWPAFPWRGYMMDVGRNYMTVDLLKQQIDAMARYKLNLFHFHATEDIAWRLASRIYPQLNAPEHMLRDKGEYYTETELKDLIDYCKKRHITFLPEIDMPGHSAAFTRAMKTDMQSDSGLVYVKNILREFITTYDLPYLHIGADEVKITNRNFIPEITRFVEGFGKKLVGWQPGGNFTGNTIRQLWMEDNTHASGNANIQYIDSRHLYLNHMDPLEIPVTLFHRQIGNREQGDNSALGGTLCVWHDRAAGTENDIMRMNAVYPGILSFAERIWRGGGQAGWIANISDGDEKSFTAFENRLLENKFLYFRNQSFPYSRQSDLRWKLVGPFNNGGNLSKSFEPEAAGWNESQSPIVKQVTGGTIILRHWWAPLIKGIIDEPKENSTWYFTTRIHSVEAGEKDFWIGFNNLSRSTAADSPPPGAWDNKGSAVWVNGKSIAPPQWKRAGQRGHAEIPLVDEGYEYREPTKIFLQKGWNTVLIKAPVGSFKGKDWQNPVKWMFTFLPVGD</sequence>
<evidence type="ECO:0000256" key="1">
    <source>
        <dbReference type="ARBA" id="ARBA00006285"/>
    </source>
</evidence>
<dbReference type="InterPro" id="IPR029018">
    <property type="entry name" value="Hex-like_dom2"/>
</dbReference>
<dbReference type="Proteomes" id="UP000765802">
    <property type="component" value="Unassembled WGS sequence"/>
</dbReference>
<gene>
    <name evidence="9" type="ORF">BC349_13410</name>
</gene>
<feature type="chain" id="PRO_5045832821" description="Beta-N-acetylhexosaminidase" evidence="4">
    <location>
        <begin position="18"/>
        <end position="1331"/>
    </location>
</feature>
<feature type="signal peptide" evidence="4">
    <location>
        <begin position="1"/>
        <end position="17"/>
    </location>
</feature>
<dbReference type="SUPFAM" id="SSF51445">
    <property type="entry name" value="(Trans)glycosidases"/>
    <property type="match status" value="1"/>
</dbReference>
<dbReference type="Pfam" id="PF00728">
    <property type="entry name" value="Glyco_hydro_20"/>
    <property type="match status" value="1"/>
</dbReference>
<evidence type="ECO:0000256" key="3">
    <source>
        <dbReference type="ARBA" id="ARBA00023295"/>
    </source>
</evidence>
<protein>
    <recommendedName>
        <fullName evidence="11">Beta-N-acetylhexosaminidase</fullName>
    </recommendedName>
</protein>
<dbReference type="InterPro" id="IPR025705">
    <property type="entry name" value="Beta_hexosaminidase_sua/sub"/>
</dbReference>
<dbReference type="PRINTS" id="PR00738">
    <property type="entry name" value="GLHYDRLASE20"/>
</dbReference>
<keyword evidence="3" id="KW-0326">Glycosidase</keyword>
<dbReference type="InterPro" id="IPR036514">
    <property type="entry name" value="SGNH_hydro_sf"/>
</dbReference>
<name>A0ABR7MAT3_9BACT</name>
<dbReference type="RefSeq" id="WP_187257381.1">
    <property type="nucleotide sequence ID" value="NZ_JBHULF010000006.1"/>
</dbReference>
<dbReference type="Pfam" id="PF13472">
    <property type="entry name" value="Lipase_GDSL_2"/>
    <property type="match status" value="1"/>
</dbReference>
<dbReference type="InterPro" id="IPR017853">
    <property type="entry name" value="GH"/>
</dbReference>
<dbReference type="Gene3D" id="3.30.379.10">
    <property type="entry name" value="Chitobiase/beta-hexosaminidase domain 2-like"/>
    <property type="match status" value="1"/>
</dbReference>
<accession>A0ABR7MAT3</accession>
<evidence type="ECO:0000256" key="2">
    <source>
        <dbReference type="ARBA" id="ARBA00022801"/>
    </source>
</evidence>
<evidence type="ECO:0000313" key="10">
    <source>
        <dbReference type="Proteomes" id="UP000765802"/>
    </source>
</evidence>
<evidence type="ECO:0008006" key="11">
    <source>
        <dbReference type="Google" id="ProtNLM"/>
    </source>
</evidence>